<evidence type="ECO:0000259" key="1">
    <source>
        <dbReference type="Pfam" id="PF24785"/>
    </source>
</evidence>
<sequence>MALMNKIANQYYLYVSKHESPIPWDIYDAKPPIEFALTSYFGQIFQKIEQSCLLSGLVFYITWSEIDELPSYGSNVVVFVLGDEWYRIPKYAHKVRAVFKCIGTQTILGCNPFLEPSPLNLLTLIQFLRILFFGIPGWINYCWHKCKHWLLGREKIPPIYDVPLGYNNSEYLPIKNLQDRVYDTYFSGSVKHRKYGIMSIKFWLGTPKILSRELMLSTLTKLQNNHPELKIELSITGGYHERSKQDEQSYSQLMMDTKICIVPRGTSWETTRLFEGMKYGCVLVTEALPDRWYLKGVPTIQIKNWQQLPKVLKGLLDNQDLMQEMHRKSLTFWQDKCRETVVADYIISKLTPRRTLALPNSQNINK</sequence>
<dbReference type="InterPro" id="IPR057538">
    <property type="entry name" value="RXYLT1_C"/>
</dbReference>
<gene>
    <name evidence="2" type="ORF">CENA302_05715</name>
</gene>
<proteinExistence type="predicted"/>
<reference evidence="2 3" key="1">
    <citation type="submission" date="2017-01" db="EMBL/GenBank/DDBJ databases">
        <authorList>
            <person name="Abreu V.A."/>
            <person name="Popin R.V."/>
            <person name="Rigonato J."/>
            <person name="Andreote A.P."/>
            <person name="Schaker P.C."/>
            <person name="Hoff-Risseti C."/>
            <person name="Alvarenga D.O."/>
            <person name="Varani A.M."/>
            <person name="Fiore M.F."/>
        </authorList>
    </citation>
    <scope>NUCLEOTIDE SEQUENCE [LARGE SCALE GENOMIC DNA]</scope>
    <source>
        <strain evidence="2 3">CENA302</strain>
    </source>
</reference>
<protein>
    <submittedName>
        <fullName evidence="2">Exostosin family protein</fullName>
    </submittedName>
</protein>
<comment type="caution">
    <text evidence="2">The sequence shown here is derived from an EMBL/GenBank/DDBJ whole genome shotgun (WGS) entry which is preliminary data.</text>
</comment>
<feature type="domain" description="RXYLT1 C-terminal" evidence="1">
    <location>
        <begin position="207"/>
        <end position="345"/>
    </location>
</feature>
<dbReference type="Proteomes" id="UP000190056">
    <property type="component" value="Unassembled WGS sequence"/>
</dbReference>
<evidence type="ECO:0000313" key="3">
    <source>
        <dbReference type="Proteomes" id="UP000190056"/>
    </source>
</evidence>
<accession>A0A9Q5WA92</accession>
<name>A0A9Q5WA92_9CYAN</name>
<organism evidence="2 3">
    <name type="scientific">Cylindrospermopsis raciborskii CENA302</name>
    <dbReference type="NCBI Taxonomy" id="1170768"/>
    <lineage>
        <taxon>Bacteria</taxon>
        <taxon>Bacillati</taxon>
        <taxon>Cyanobacteriota</taxon>
        <taxon>Cyanophyceae</taxon>
        <taxon>Nostocales</taxon>
        <taxon>Aphanizomenonaceae</taxon>
        <taxon>Cylindrospermopsis</taxon>
    </lineage>
</organism>
<dbReference type="AlphaFoldDB" id="A0A9Q5WA92"/>
<dbReference type="EMBL" id="MTPU01000024">
    <property type="protein sequence ID" value="OPH10424.1"/>
    <property type="molecule type" value="Genomic_DNA"/>
</dbReference>
<dbReference type="Pfam" id="PF24785">
    <property type="entry name" value="RXYLT1_C"/>
    <property type="match status" value="1"/>
</dbReference>
<evidence type="ECO:0000313" key="2">
    <source>
        <dbReference type="EMBL" id="OPH10424.1"/>
    </source>
</evidence>